<keyword evidence="2" id="KW-1185">Reference proteome</keyword>
<evidence type="ECO:0000313" key="1">
    <source>
        <dbReference type="EMBL" id="KAK3370628.1"/>
    </source>
</evidence>
<protein>
    <submittedName>
        <fullName evidence="1">Uncharacterized protein</fullName>
    </submittedName>
</protein>
<name>A0AAE0K5V2_9PEZI</name>
<organism evidence="1 2">
    <name type="scientific">Podospora didyma</name>
    <dbReference type="NCBI Taxonomy" id="330526"/>
    <lineage>
        <taxon>Eukaryota</taxon>
        <taxon>Fungi</taxon>
        <taxon>Dikarya</taxon>
        <taxon>Ascomycota</taxon>
        <taxon>Pezizomycotina</taxon>
        <taxon>Sordariomycetes</taxon>
        <taxon>Sordariomycetidae</taxon>
        <taxon>Sordariales</taxon>
        <taxon>Podosporaceae</taxon>
        <taxon>Podospora</taxon>
    </lineage>
</organism>
<proteinExistence type="predicted"/>
<gene>
    <name evidence="1" type="ORF">B0H63DRAFT_564740</name>
</gene>
<evidence type="ECO:0000313" key="2">
    <source>
        <dbReference type="Proteomes" id="UP001285441"/>
    </source>
</evidence>
<sequence length="167" mass="18008">MGALDGFPTTQPALKAKVRIADIHPCGEIHTGSTLIGVSIPGFSPHVNLKITQGHDWLHIDPSKNHARLSIAGVAVDADGHSVRMIAEGLAEMNEQITELFFAPDDSAGPKEVPFGFAVEHMRFECGEPYKALEDMLFAGSVRFGKDEDGLFADIRLARIVPGFGTE</sequence>
<comment type="caution">
    <text evidence="1">The sequence shown here is derived from an EMBL/GenBank/DDBJ whole genome shotgun (WGS) entry which is preliminary data.</text>
</comment>
<dbReference type="AlphaFoldDB" id="A0AAE0K5V2"/>
<dbReference type="Pfam" id="PF11578">
    <property type="entry name" value="DUF3237"/>
    <property type="match status" value="1"/>
</dbReference>
<reference evidence="1" key="1">
    <citation type="journal article" date="2023" name="Mol. Phylogenet. Evol.">
        <title>Genome-scale phylogeny and comparative genomics of the fungal order Sordariales.</title>
        <authorList>
            <person name="Hensen N."/>
            <person name="Bonometti L."/>
            <person name="Westerberg I."/>
            <person name="Brannstrom I.O."/>
            <person name="Guillou S."/>
            <person name="Cros-Aarteil S."/>
            <person name="Calhoun S."/>
            <person name="Haridas S."/>
            <person name="Kuo A."/>
            <person name="Mondo S."/>
            <person name="Pangilinan J."/>
            <person name="Riley R."/>
            <person name="LaButti K."/>
            <person name="Andreopoulos B."/>
            <person name="Lipzen A."/>
            <person name="Chen C."/>
            <person name="Yan M."/>
            <person name="Daum C."/>
            <person name="Ng V."/>
            <person name="Clum A."/>
            <person name="Steindorff A."/>
            <person name="Ohm R.A."/>
            <person name="Martin F."/>
            <person name="Silar P."/>
            <person name="Natvig D.O."/>
            <person name="Lalanne C."/>
            <person name="Gautier V."/>
            <person name="Ament-Velasquez S.L."/>
            <person name="Kruys A."/>
            <person name="Hutchinson M.I."/>
            <person name="Powell A.J."/>
            <person name="Barry K."/>
            <person name="Miller A.N."/>
            <person name="Grigoriev I.V."/>
            <person name="Debuchy R."/>
            <person name="Gladieux P."/>
            <person name="Hiltunen Thoren M."/>
            <person name="Johannesson H."/>
        </authorList>
    </citation>
    <scope>NUCLEOTIDE SEQUENCE</scope>
    <source>
        <strain evidence="1">CBS 232.78</strain>
    </source>
</reference>
<reference evidence="1" key="2">
    <citation type="submission" date="2023-06" db="EMBL/GenBank/DDBJ databases">
        <authorList>
            <consortium name="Lawrence Berkeley National Laboratory"/>
            <person name="Haridas S."/>
            <person name="Hensen N."/>
            <person name="Bonometti L."/>
            <person name="Westerberg I."/>
            <person name="Brannstrom I.O."/>
            <person name="Guillou S."/>
            <person name="Cros-Aarteil S."/>
            <person name="Calhoun S."/>
            <person name="Kuo A."/>
            <person name="Mondo S."/>
            <person name="Pangilinan J."/>
            <person name="Riley R."/>
            <person name="LaButti K."/>
            <person name="Andreopoulos B."/>
            <person name="Lipzen A."/>
            <person name="Chen C."/>
            <person name="Yanf M."/>
            <person name="Daum C."/>
            <person name="Ng V."/>
            <person name="Clum A."/>
            <person name="Steindorff A."/>
            <person name="Ohm R."/>
            <person name="Martin F."/>
            <person name="Silar P."/>
            <person name="Natvig D."/>
            <person name="Lalanne C."/>
            <person name="Gautier V."/>
            <person name="Ament-velasquez S.L."/>
            <person name="Kruys A."/>
            <person name="Hutchinson M.I."/>
            <person name="Powell A.J."/>
            <person name="Barry K."/>
            <person name="Miller A.N."/>
            <person name="Grigoriev I.V."/>
            <person name="Debuchy R."/>
            <person name="Gladieux P."/>
            <person name="Thoren M.H."/>
            <person name="Johannesson H."/>
        </authorList>
    </citation>
    <scope>NUCLEOTIDE SEQUENCE</scope>
    <source>
        <strain evidence="1">CBS 232.78</strain>
    </source>
</reference>
<dbReference type="EMBL" id="JAULSW010000009">
    <property type="protein sequence ID" value="KAK3370628.1"/>
    <property type="molecule type" value="Genomic_DNA"/>
</dbReference>
<dbReference type="Gene3D" id="2.40.160.20">
    <property type="match status" value="1"/>
</dbReference>
<accession>A0AAE0K5V2</accession>
<dbReference type="Proteomes" id="UP001285441">
    <property type="component" value="Unassembled WGS sequence"/>
</dbReference>